<name>A0A1R2C5A2_9CILI</name>
<keyword evidence="5" id="KW-0808">Transferase</keyword>
<dbReference type="EMBL" id="MPUH01000277">
    <property type="protein sequence ID" value="OMJ84202.1"/>
    <property type="molecule type" value="Genomic_DNA"/>
</dbReference>
<dbReference type="PANTHER" id="PTHR23293:SF9">
    <property type="entry name" value="FAD SYNTHASE"/>
    <property type="match status" value="1"/>
</dbReference>
<dbReference type="Gene3D" id="3.40.50.620">
    <property type="entry name" value="HUPs"/>
    <property type="match status" value="1"/>
</dbReference>
<evidence type="ECO:0000313" key="14">
    <source>
        <dbReference type="EMBL" id="OMJ84202.1"/>
    </source>
</evidence>
<dbReference type="Pfam" id="PF01507">
    <property type="entry name" value="PAPS_reduct"/>
    <property type="match status" value="1"/>
</dbReference>
<dbReference type="GO" id="GO:0003919">
    <property type="term" value="F:FMN adenylyltransferase activity"/>
    <property type="evidence" value="ECO:0007669"/>
    <property type="project" value="UniProtKB-EC"/>
</dbReference>
<protein>
    <recommendedName>
        <fullName evidence="2">FAD synthase</fullName>
        <ecNumber evidence="2">2.7.7.2</ecNumber>
    </recommendedName>
    <alternativeName>
        <fullName evidence="10">FAD pyrophosphorylase</fullName>
    </alternativeName>
    <alternativeName>
        <fullName evidence="11">FMN adenylyltransferase</fullName>
    </alternativeName>
</protein>
<evidence type="ECO:0000259" key="13">
    <source>
        <dbReference type="Pfam" id="PF01507"/>
    </source>
</evidence>
<evidence type="ECO:0000256" key="11">
    <source>
        <dbReference type="ARBA" id="ARBA00031871"/>
    </source>
</evidence>
<dbReference type="InterPro" id="IPR002500">
    <property type="entry name" value="PAPS_reduct_dom"/>
</dbReference>
<keyword evidence="7" id="KW-0547">Nucleotide-binding</keyword>
<keyword evidence="4" id="KW-0288">FMN</keyword>
<keyword evidence="9" id="KW-0067">ATP-binding</keyword>
<evidence type="ECO:0000256" key="2">
    <source>
        <dbReference type="ARBA" id="ARBA00012393"/>
    </source>
</evidence>
<gene>
    <name evidence="14" type="ORF">SteCoe_14757</name>
</gene>
<evidence type="ECO:0000256" key="5">
    <source>
        <dbReference type="ARBA" id="ARBA00022679"/>
    </source>
</evidence>
<keyword evidence="15" id="KW-1185">Reference proteome</keyword>
<evidence type="ECO:0000256" key="8">
    <source>
        <dbReference type="ARBA" id="ARBA00022827"/>
    </source>
</evidence>
<keyword evidence="6" id="KW-0548">Nucleotidyltransferase</keyword>
<comment type="catalytic activity">
    <reaction evidence="12">
        <text>FMN + ATP + H(+) = FAD + diphosphate</text>
        <dbReference type="Rhea" id="RHEA:17237"/>
        <dbReference type="ChEBI" id="CHEBI:15378"/>
        <dbReference type="ChEBI" id="CHEBI:30616"/>
        <dbReference type="ChEBI" id="CHEBI:33019"/>
        <dbReference type="ChEBI" id="CHEBI:57692"/>
        <dbReference type="ChEBI" id="CHEBI:58210"/>
        <dbReference type="EC" id="2.7.7.2"/>
    </reaction>
</comment>
<evidence type="ECO:0000256" key="7">
    <source>
        <dbReference type="ARBA" id="ARBA00022741"/>
    </source>
</evidence>
<comment type="pathway">
    <text evidence="1">Cofactor biosynthesis; FAD biosynthesis; FAD from FMN: step 1/1.</text>
</comment>
<evidence type="ECO:0000256" key="9">
    <source>
        <dbReference type="ARBA" id="ARBA00022840"/>
    </source>
</evidence>
<dbReference type="Proteomes" id="UP000187209">
    <property type="component" value="Unassembled WGS sequence"/>
</dbReference>
<evidence type="ECO:0000256" key="12">
    <source>
        <dbReference type="ARBA" id="ARBA00049494"/>
    </source>
</evidence>
<proteinExistence type="predicted"/>
<evidence type="ECO:0000256" key="10">
    <source>
        <dbReference type="ARBA" id="ARBA00031145"/>
    </source>
</evidence>
<evidence type="ECO:0000256" key="4">
    <source>
        <dbReference type="ARBA" id="ARBA00022643"/>
    </source>
</evidence>
<evidence type="ECO:0000313" key="15">
    <source>
        <dbReference type="Proteomes" id="UP000187209"/>
    </source>
</evidence>
<organism evidence="14 15">
    <name type="scientific">Stentor coeruleus</name>
    <dbReference type="NCBI Taxonomy" id="5963"/>
    <lineage>
        <taxon>Eukaryota</taxon>
        <taxon>Sar</taxon>
        <taxon>Alveolata</taxon>
        <taxon>Ciliophora</taxon>
        <taxon>Postciliodesmatophora</taxon>
        <taxon>Heterotrichea</taxon>
        <taxon>Heterotrichida</taxon>
        <taxon>Stentoridae</taxon>
        <taxon>Stentor</taxon>
    </lineage>
</organism>
<accession>A0A1R2C5A2</accession>
<evidence type="ECO:0000256" key="1">
    <source>
        <dbReference type="ARBA" id="ARBA00004726"/>
    </source>
</evidence>
<dbReference type="SUPFAM" id="SSF52402">
    <property type="entry name" value="Adenine nucleotide alpha hydrolases-like"/>
    <property type="match status" value="1"/>
</dbReference>
<comment type="caution">
    <text evidence="14">The sequence shown here is derived from an EMBL/GenBank/DDBJ whole genome shotgun (WGS) entry which is preliminary data.</text>
</comment>
<evidence type="ECO:0000256" key="3">
    <source>
        <dbReference type="ARBA" id="ARBA00022630"/>
    </source>
</evidence>
<dbReference type="GO" id="GO:0006747">
    <property type="term" value="P:FAD biosynthetic process"/>
    <property type="evidence" value="ECO:0007669"/>
    <property type="project" value="TreeGrafter"/>
</dbReference>
<keyword evidence="8" id="KW-0274">FAD</keyword>
<dbReference type="InterPro" id="IPR014729">
    <property type="entry name" value="Rossmann-like_a/b/a_fold"/>
</dbReference>
<dbReference type="PANTHER" id="PTHR23293">
    <property type="entry name" value="FAD SYNTHETASE-RELATED FMN ADENYLYLTRANSFERASE"/>
    <property type="match status" value="1"/>
</dbReference>
<keyword evidence="3" id="KW-0285">Flavoprotein</keyword>
<dbReference type="OrthoDB" id="270728at2759"/>
<evidence type="ECO:0000256" key="6">
    <source>
        <dbReference type="ARBA" id="ARBA00022695"/>
    </source>
</evidence>
<dbReference type="AlphaFoldDB" id="A0A1R2C5A2"/>
<sequence length="201" mass="23356">MKNDMEKLGEFYYNKVLPAYETIKTAQCLYGDIVLSYNGGKDCTVLLEIIERFNLDIPIATFDEPKTFPELRFFTMQRLRKSPLRKIFLGENIRLEMSKIVDSGFKAVLLGQRLLDPSQPSVLFEKSSANWPQYIRVYPILNWTYSDIWFFLDGISAEYSSLYTIGYTSIGSMHKTKPNPLLVGRHARELFDPFAERRGRI</sequence>
<reference evidence="14 15" key="1">
    <citation type="submission" date="2016-11" db="EMBL/GenBank/DDBJ databases">
        <title>The macronuclear genome of Stentor coeruleus: a giant cell with tiny introns.</title>
        <authorList>
            <person name="Slabodnick M."/>
            <person name="Ruby J.G."/>
            <person name="Reiff S.B."/>
            <person name="Swart E.C."/>
            <person name="Gosai S."/>
            <person name="Prabakaran S."/>
            <person name="Witkowska E."/>
            <person name="Larue G.E."/>
            <person name="Fisher S."/>
            <person name="Freeman R.M."/>
            <person name="Gunawardena J."/>
            <person name="Chu W."/>
            <person name="Stover N.A."/>
            <person name="Gregory B.D."/>
            <person name="Nowacki M."/>
            <person name="Derisi J."/>
            <person name="Roy S.W."/>
            <person name="Marshall W.F."/>
            <person name="Sood P."/>
        </authorList>
    </citation>
    <scope>NUCLEOTIDE SEQUENCE [LARGE SCALE GENOMIC DNA]</scope>
    <source>
        <strain evidence="14">WM001</strain>
    </source>
</reference>
<dbReference type="EC" id="2.7.7.2" evidence="2"/>
<dbReference type="GO" id="GO:0005524">
    <property type="term" value="F:ATP binding"/>
    <property type="evidence" value="ECO:0007669"/>
    <property type="project" value="UniProtKB-KW"/>
</dbReference>
<feature type="domain" description="Phosphoadenosine phosphosulphate reductase" evidence="13">
    <location>
        <begin position="100"/>
        <end position="178"/>
    </location>
</feature>